<comment type="function">
    <text evidence="4">One of two assembly initiator proteins, it binds directly to the 5'-end of the 23S rRNA, where it nucleates assembly of the 50S subunit.</text>
</comment>
<sequence>MSKQPRKQRTQTEQAPLHQKHKQVHATLSADLREEYGVRRTRVNAGDRVEVMRGDFAGDEGEVMRVDLDEAVIHVEDVTVETADGEEVARPLDASNVRIVELELSDERREARLEGDSE</sequence>
<dbReference type="GO" id="GO:0015934">
    <property type="term" value="C:large ribosomal subunit"/>
    <property type="evidence" value="ECO:0007669"/>
    <property type="project" value="UniProtKB-UniRule"/>
</dbReference>
<dbReference type="Pfam" id="PF00467">
    <property type="entry name" value="KOW"/>
    <property type="match status" value="1"/>
</dbReference>
<dbReference type="InterPro" id="IPR008991">
    <property type="entry name" value="Translation_prot_SH3-like_sf"/>
</dbReference>
<dbReference type="InterPro" id="IPR005756">
    <property type="entry name" value="Ribosomal_uL24_euk/arc"/>
</dbReference>
<dbReference type="PROSITE" id="PS01108">
    <property type="entry name" value="RIBOSOMAL_L24"/>
    <property type="match status" value="1"/>
</dbReference>
<dbReference type="CDD" id="cd06089">
    <property type="entry name" value="KOW_RPL26"/>
    <property type="match status" value="1"/>
</dbReference>
<dbReference type="EMBL" id="CP100355">
    <property type="protein sequence ID" value="UTF55299.1"/>
    <property type="molecule type" value="Genomic_DNA"/>
</dbReference>
<comment type="similarity">
    <text evidence="1 4">Belongs to the universal ribosomal protein uL24 family.</text>
</comment>
<dbReference type="NCBIfam" id="TIGR01080">
    <property type="entry name" value="rplX_A_E"/>
    <property type="match status" value="1"/>
</dbReference>
<dbReference type="AlphaFoldDB" id="A0A9E7SUY4"/>
<accession>A0A9E7SUY4</accession>
<keyword evidence="4" id="KW-0694">RNA-binding</keyword>
<organism evidence="7 8">
    <name type="scientific">Natronosalvus rutilus</name>
    <dbReference type="NCBI Taxonomy" id="2953753"/>
    <lineage>
        <taxon>Archaea</taxon>
        <taxon>Methanobacteriati</taxon>
        <taxon>Methanobacteriota</taxon>
        <taxon>Stenosarchaea group</taxon>
        <taxon>Halobacteria</taxon>
        <taxon>Halobacteriales</taxon>
        <taxon>Natrialbaceae</taxon>
        <taxon>Natronosalvus</taxon>
    </lineage>
</organism>
<comment type="subunit">
    <text evidence="4">Part of the 50S ribosomal subunit.</text>
</comment>
<dbReference type="InterPro" id="IPR014722">
    <property type="entry name" value="Rib_uL2_dom2"/>
</dbReference>
<feature type="domain" description="KOW" evidence="6">
    <location>
        <begin position="42"/>
        <end position="69"/>
    </location>
</feature>
<keyword evidence="2 4" id="KW-0689">Ribosomal protein</keyword>
<proteinExistence type="inferred from homology"/>
<comment type="function">
    <text evidence="4">Located at the polypeptide exit tunnel on the outside of the subunit.</text>
</comment>
<dbReference type="GO" id="GO:0019843">
    <property type="term" value="F:rRNA binding"/>
    <property type="evidence" value="ECO:0007669"/>
    <property type="project" value="UniProtKB-UniRule"/>
</dbReference>
<dbReference type="GO" id="GO:0003735">
    <property type="term" value="F:structural constituent of ribosome"/>
    <property type="evidence" value="ECO:0007669"/>
    <property type="project" value="UniProtKB-UniRule"/>
</dbReference>
<dbReference type="RefSeq" id="WP_254160191.1">
    <property type="nucleotide sequence ID" value="NZ_CP100355.1"/>
</dbReference>
<keyword evidence="8" id="KW-1185">Reference proteome</keyword>
<keyword evidence="3 4" id="KW-0687">Ribonucleoprotein</keyword>
<evidence type="ECO:0000256" key="3">
    <source>
        <dbReference type="ARBA" id="ARBA00023274"/>
    </source>
</evidence>
<dbReference type="KEGG" id="sawl:NGM29_08640"/>
<reference evidence="7" key="1">
    <citation type="submission" date="2022-06" db="EMBL/GenBank/DDBJ databases">
        <title>Diverse halophilic archaea isolated from saline environments.</title>
        <authorList>
            <person name="Cui H.-L."/>
        </authorList>
    </citation>
    <scope>NUCLEOTIDE SEQUENCE</scope>
    <source>
        <strain evidence="7">WLHS1</strain>
    </source>
</reference>
<dbReference type="GeneID" id="73290108"/>
<dbReference type="SUPFAM" id="SSF50104">
    <property type="entry name" value="Translation proteins SH3-like domain"/>
    <property type="match status" value="1"/>
</dbReference>
<dbReference type="Gene3D" id="2.30.30.30">
    <property type="match status" value="1"/>
</dbReference>
<dbReference type="InterPro" id="IPR041988">
    <property type="entry name" value="Ribosomal_uL24_KOW"/>
</dbReference>
<evidence type="ECO:0000256" key="1">
    <source>
        <dbReference type="ARBA" id="ARBA00010618"/>
    </source>
</evidence>
<evidence type="ECO:0000259" key="6">
    <source>
        <dbReference type="SMART" id="SM00739"/>
    </source>
</evidence>
<dbReference type="InterPro" id="IPR005825">
    <property type="entry name" value="Ribosomal_uL24_CS"/>
</dbReference>
<name>A0A9E7SUY4_9EURY</name>
<gene>
    <name evidence="7" type="primary">rplX</name>
    <name evidence="4" type="synonym">rpl24</name>
    <name evidence="7" type="ORF">NGM29_08640</name>
</gene>
<dbReference type="PANTHER" id="PTHR11143">
    <property type="entry name" value="60S RIBOSOMAL PROTEIN L26 FAMILY MEMBER"/>
    <property type="match status" value="1"/>
</dbReference>
<evidence type="ECO:0000256" key="4">
    <source>
        <dbReference type="HAMAP-Rule" id="MF_01326"/>
    </source>
</evidence>
<dbReference type="HAMAP" id="MF_01326_A">
    <property type="entry name" value="Ribosomal_uL24_A"/>
    <property type="match status" value="1"/>
</dbReference>
<keyword evidence="4" id="KW-0699">rRNA-binding</keyword>
<dbReference type="Proteomes" id="UP001056855">
    <property type="component" value="Chromosome"/>
</dbReference>
<evidence type="ECO:0000256" key="2">
    <source>
        <dbReference type="ARBA" id="ARBA00022980"/>
    </source>
</evidence>
<evidence type="ECO:0000313" key="8">
    <source>
        <dbReference type="Proteomes" id="UP001056855"/>
    </source>
</evidence>
<dbReference type="SMART" id="SM00739">
    <property type="entry name" value="KOW"/>
    <property type="match status" value="1"/>
</dbReference>
<dbReference type="InterPro" id="IPR005824">
    <property type="entry name" value="KOW"/>
</dbReference>
<feature type="region of interest" description="Disordered" evidence="5">
    <location>
        <begin position="1"/>
        <end position="31"/>
    </location>
</feature>
<dbReference type="GO" id="GO:0006412">
    <property type="term" value="P:translation"/>
    <property type="evidence" value="ECO:0007669"/>
    <property type="project" value="UniProtKB-UniRule"/>
</dbReference>
<dbReference type="Pfam" id="PF16906">
    <property type="entry name" value="Ribosomal_L26"/>
    <property type="match status" value="1"/>
</dbReference>
<evidence type="ECO:0000313" key="7">
    <source>
        <dbReference type="EMBL" id="UTF55299.1"/>
    </source>
</evidence>
<protein>
    <recommendedName>
        <fullName evidence="4">Large ribosomal subunit protein uL24</fullName>
    </recommendedName>
</protein>
<evidence type="ECO:0000256" key="5">
    <source>
        <dbReference type="SAM" id="MobiDB-lite"/>
    </source>
</evidence>